<organism evidence="5 6">
    <name type="scientific">Gloeomargarita lithophora Alchichica-D10</name>
    <dbReference type="NCBI Taxonomy" id="1188229"/>
    <lineage>
        <taxon>Bacteria</taxon>
        <taxon>Bacillati</taxon>
        <taxon>Cyanobacteriota</taxon>
        <taxon>Cyanophyceae</taxon>
        <taxon>Gloeomargaritales</taxon>
        <taxon>Gloeomargaritaceae</taxon>
        <taxon>Gloeomargarita</taxon>
    </lineage>
</organism>
<evidence type="ECO:0000313" key="5">
    <source>
        <dbReference type="EMBL" id="APB32317.1"/>
    </source>
</evidence>
<dbReference type="PANTHER" id="PTHR44591">
    <property type="entry name" value="STRESS RESPONSE REGULATOR PROTEIN 1"/>
    <property type="match status" value="1"/>
</dbReference>
<dbReference type="Gene3D" id="3.40.50.2300">
    <property type="match status" value="1"/>
</dbReference>
<dbReference type="PANTHER" id="PTHR44591:SF23">
    <property type="entry name" value="CHEY SUBFAMILY"/>
    <property type="match status" value="1"/>
</dbReference>
<dbReference type="GO" id="GO:0000160">
    <property type="term" value="P:phosphorelay signal transduction system"/>
    <property type="evidence" value="ECO:0007669"/>
    <property type="project" value="InterPro"/>
</dbReference>
<keyword evidence="3" id="KW-0175">Coiled coil</keyword>
<accession>A0A1J0A8R8</accession>
<dbReference type="Pfam" id="PF00072">
    <property type="entry name" value="Response_reg"/>
    <property type="match status" value="1"/>
</dbReference>
<name>A0A1J0A8R8_9CYAN</name>
<keyword evidence="6" id="KW-1185">Reference proteome</keyword>
<dbReference type="AlphaFoldDB" id="A0A1J0A8R8"/>
<protein>
    <submittedName>
        <fullName evidence="5">Two-component response regulator</fullName>
    </submittedName>
</protein>
<reference evidence="5 6" key="1">
    <citation type="submission" date="2016-10" db="EMBL/GenBank/DDBJ databases">
        <title>Description of Gloeomargarita lithophora gen. nov., sp. nov., a thylakoid-bearing basal-branching cyanobacterium with intracellular carbonates, and proposal for Gloeomargaritales ord. nov.</title>
        <authorList>
            <person name="Moreira D."/>
            <person name="Tavera R."/>
            <person name="Benzerara K."/>
            <person name="Skouri-Panet F."/>
            <person name="Couradeau E."/>
            <person name="Gerard E."/>
            <person name="Loussert C."/>
            <person name="Novelo E."/>
            <person name="Zivanovic Y."/>
            <person name="Lopez-Garcia P."/>
        </authorList>
    </citation>
    <scope>NUCLEOTIDE SEQUENCE [LARGE SCALE GENOMIC DNA]</scope>
    <source>
        <strain evidence="5 6">D10</strain>
    </source>
</reference>
<keyword evidence="1 2" id="KW-0597">Phosphoprotein</keyword>
<dbReference type="SMART" id="SM00448">
    <property type="entry name" value="REC"/>
    <property type="match status" value="1"/>
</dbReference>
<dbReference type="RefSeq" id="WP_071453074.1">
    <property type="nucleotide sequence ID" value="NZ_CP017675.1"/>
</dbReference>
<feature type="modified residue" description="4-aspartylphosphate" evidence="2">
    <location>
        <position position="53"/>
    </location>
</feature>
<dbReference type="InterPro" id="IPR050595">
    <property type="entry name" value="Bact_response_regulator"/>
</dbReference>
<evidence type="ECO:0000256" key="3">
    <source>
        <dbReference type="SAM" id="Coils"/>
    </source>
</evidence>
<dbReference type="InterPro" id="IPR011006">
    <property type="entry name" value="CheY-like_superfamily"/>
</dbReference>
<proteinExistence type="predicted"/>
<sequence>MTRKVLVIDDSRVIRMRVKDMMPQEGLELLEARDGVEGMKMIRQHQPNLILLDFILPRKGGWDIFQEIQQDAHLHTTALVVMSGRKEEVVEKIPEPFAYFAFVSKPFEKAELFEAIRLATRFAGERLKRQQVAPTPTPVSADVEARVQALEAQVAQLRGELQSLRTWIQERLGG</sequence>
<dbReference type="OrthoDB" id="9773113at2"/>
<dbReference type="KEGG" id="glt:GlitD10_0016"/>
<dbReference type="EMBL" id="CP017675">
    <property type="protein sequence ID" value="APB32317.1"/>
    <property type="molecule type" value="Genomic_DNA"/>
</dbReference>
<gene>
    <name evidence="5" type="ORF">GlitD10_0016</name>
</gene>
<evidence type="ECO:0000256" key="2">
    <source>
        <dbReference type="PROSITE-ProRule" id="PRU00169"/>
    </source>
</evidence>
<dbReference type="Proteomes" id="UP000180235">
    <property type="component" value="Chromosome"/>
</dbReference>
<dbReference type="SUPFAM" id="SSF52172">
    <property type="entry name" value="CheY-like"/>
    <property type="match status" value="1"/>
</dbReference>
<evidence type="ECO:0000313" key="6">
    <source>
        <dbReference type="Proteomes" id="UP000180235"/>
    </source>
</evidence>
<feature type="domain" description="Response regulatory" evidence="4">
    <location>
        <begin position="4"/>
        <end position="120"/>
    </location>
</feature>
<evidence type="ECO:0000259" key="4">
    <source>
        <dbReference type="PROSITE" id="PS50110"/>
    </source>
</evidence>
<feature type="coiled-coil region" evidence="3">
    <location>
        <begin position="140"/>
        <end position="167"/>
    </location>
</feature>
<dbReference type="InterPro" id="IPR001789">
    <property type="entry name" value="Sig_transdc_resp-reg_receiver"/>
</dbReference>
<dbReference type="STRING" id="1188229.GlitD10_0016"/>
<dbReference type="PROSITE" id="PS50110">
    <property type="entry name" value="RESPONSE_REGULATORY"/>
    <property type="match status" value="1"/>
</dbReference>
<evidence type="ECO:0000256" key="1">
    <source>
        <dbReference type="ARBA" id="ARBA00022553"/>
    </source>
</evidence>